<evidence type="ECO:0000256" key="3">
    <source>
        <dbReference type="ARBA" id="ARBA00022490"/>
    </source>
</evidence>
<keyword evidence="11" id="KW-0131">Cell cycle</keyword>
<evidence type="ECO:0000256" key="8">
    <source>
        <dbReference type="ARBA" id="ARBA00022860"/>
    </source>
</evidence>
<feature type="compositionally biased region" description="Low complexity" evidence="13">
    <location>
        <begin position="92"/>
        <end position="102"/>
    </location>
</feature>
<dbReference type="GO" id="GO:0000922">
    <property type="term" value="C:spindle pole"/>
    <property type="evidence" value="ECO:0007669"/>
    <property type="project" value="TreeGrafter"/>
</dbReference>
<dbReference type="PROSITE" id="PS50096">
    <property type="entry name" value="IQ"/>
    <property type="match status" value="10"/>
</dbReference>
<dbReference type="Pfam" id="PF00307">
    <property type="entry name" value="CH"/>
    <property type="match status" value="1"/>
</dbReference>
<keyword evidence="10" id="KW-0539">Nucleus</keyword>
<keyword evidence="16" id="KW-1185">Reference proteome</keyword>
<dbReference type="CDD" id="cd21224">
    <property type="entry name" value="CH_ASPM_rpt2"/>
    <property type="match status" value="1"/>
</dbReference>
<feature type="compositionally biased region" description="Polar residues" evidence="13">
    <location>
        <begin position="112"/>
        <end position="121"/>
    </location>
</feature>
<dbReference type="SMART" id="SM00033">
    <property type="entry name" value="CH"/>
    <property type="match status" value="2"/>
</dbReference>
<evidence type="ECO:0000259" key="14">
    <source>
        <dbReference type="PROSITE" id="PS50021"/>
    </source>
</evidence>
<evidence type="ECO:0000256" key="11">
    <source>
        <dbReference type="ARBA" id="ARBA00023306"/>
    </source>
</evidence>
<evidence type="ECO:0000256" key="2">
    <source>
        <dbReference type="ARBA" id="ARBA00004496"/>
    </source>
</evidence>
<dbReference type="GO" id="GO:0051295">
    <property type="term" value="P:establishment of meiotic spindle localization"/>
    <property type="evidence" value="ECO:0007669"/>
    <property type="project" value="TreeGrafter"/>
</dbReference>
<proteinExistence type="predicted"/>
<dbReference type="Pfam" id="PF00612">
    <property type="entry name" value="IQ"/>
    <property type="match status" value="10"/>
</dbReference>
<dbReference type="OrthoDB" id="76388at2759"/>
<dbReference type="GO" id="GO:0007051">
    <property type="term" value="P:spindle organization"/>
    <property type="evidence" value="ECO:0007669"/>
    <property type="project" value="TreeGrafter"/>
</dbReference>
<evidence type="ECO:0000256" key="12">
    <source>
        <dbReference type="SAM" id="Coils"/>
    </source>
</evidence>
<keyword evidence="3" id="KW-0963">Cytoplasm</keyword>
<keyword evidence="7" id="KW-0498">Mitosis</keyword>
<evidence type="ECO:0000256" key="4">
    <source>
        <dbReference type="ARBA" id="ARBA00022553"/>
    </source>
</evidence>
<dbReference type="InterPro" id="IPR001715">
    <property type="entry name" value="CH_dom"/>
</dbReference>
<keyword evidence="8" id="KW-0112">Calmodulin-binding</keyword>
<feature type="region of interest" description="Disordered" evidence="13">
    <location>
        <begin position="154"/>
        <end position="184"/>
    </location>
</feature>
<dbReference type="PANTHER" id="PTHR22706">
    <property type="entry name" value="ASSEMBLY FACTOR FOR SPINDLE MICROTUBULES"/>
    <property type="match status" value="1"/>
</dbReference>
<dbReference type="GO" id="GO:0000278">
    <property type="term" value="P:mitotic cell cycle"/>
    <property type="evidence" value="ECO:0007669"/>
    <property type="project" value="TreeGrafter"/>
</dbReference>
<dbReference type="PROSITE" id="PS50021">
    <property type="entry name" value="CH"/>
    <property type="match status" value="2"/>
</dbReference>
<dbReference type="SMART" id="SM00015">
    <property type="entry name" value="IQ"/>
    <property type="match status" value="20"/>
</dbReference>
<dbReference type="SUPFAM" id="SSF47576">
    <property type="entry name" value="Calponin-homology domain, CH-domain"/>
    <property type="match status" value="1"/>
</dbReference>
<dbReference type="Gene3D" id="2.60.40.10">
    <property type="entry name" value="Immunoglobulins"/>
    <property type="match status" value="1"/>
</dbReference>
<evidence type="ECO:0000256" key="6">
    <source>
        <dbReference type="ARBA" id="ARBA00022737"/>
    </source>
</evidence>
<evidence type="ECO:0000256" key="7">
    <source>
        <dbReference type="ARBA" id="ARBA00022776"/>
    </source>
</evidence>
<reference evidence="15 16" key="1">
    <citation type="submission" date="2016-05" db="EMBL/GenBank/DDBJ databases">
        <title>Genome sequencing reveals origins of a unique bacterial endosymbiosis in the earliest lineages of terrestrial Fungi.</title>
        <authorList>
            <consortium name="DOE Joint Genome Institute"/>
            <person name="Uehling J."/>
            <person name="Gryganskyi A."/>
            <person name="Hameed K."/>
            <person name="Tschaplinski T."/>
            <person name="Misztal P."/>
            <person name="Wu S."/>
            <person name="Desiro A."/>
            <person name="Vande Pol N."/>
            <person name="Du Z.-Y."/>
            <person name="Zienkiewicz A."/>
            <person name="Zienkiewicz K."/>
            <person name="Morin E."/>
            <person name="Tisserant E."/>
            <person name="Splivallo R."/>
            <person name="Hainaut M."/>
            <person name="Henrissat B."/>
            <person name="Ohm R."/>
            <person name="Kuo A."/>
            <person name="Yan J."/>
            <person name="Lipzen A."/>
            <person name="Nolan M."/>
            <person name="Labutti K."/>
            <person name="Barry K."/>
            <person name="Goldstein A."/>
            <person name="Labbe J."/>
            <person name="Schadt C."/>
            <person name="Tuskan G."/>
            <person name="Grigoriev I."/>
            <person name="Martin F."/>
            <person name="Vilgalys R."/>
            <person name="Bonito G."/>
        </authorList>
    </citation>
    <scope>NUCLEOTIDE SEQUENCE [LARGE SCALE GENOMIC DNA]</scope>
    <source>
        <strain evidence="15 16">AG-77</strain>
    </source>
</reference>
<evidence type="ECO:0000256" key="9">
    <source>
        <dbReference type="ARBA" id="ARBA00023054"/>
    </source>
</evidence>
<accession>A0A197KGX9</accession>
<dbReference type="InterPro" id="IPR016024">
    <property type="entry name" value="ARM-type_fold"/>
</dbReference>
<evidence type="ECO:0000313" key="16">
    <source>
        <dbReference type="Proteomes" id="UP000078512"/>
    </source>
</evidence>
<keyword evidence="5" id="KW-0132">Cell division</keyword>
<evidence type="ECO:0000256" key="5">
    <source>
        <dbReference type="ARBA" id="ARBA00022618"/>
    </source>
</evidence>
<keyword evidence="4" id="KW-0597">Phosphoprotein</keyword>
<dbReference type="Gene3D" id="1.10.418.10">
    <property type="entry name" value="Calponin-like domain"/>
    <property type="match status" value="2"/>
</dbReference>
<evidence type="ECO:0000256" key="13">
    <source>
        <dbReference type="SAM" id="MobiDB-lite"/>
    </source>
</evidence>
<dbReference type="Gene3D" id="1.20.5.190">
    <property type="match status" value="7"/>
</dbReference>
<keyword evidence="6" id="KW-0677">Repeat</keyword>
<dbReference type="GO" id="GO:0005516">
    <property type="term" value="F:calmodulin binding"/>
    <property type="evidence" value="ECO:0007669"/>
    <property type="project" value="UniProtKB-KW"/>
</dbReference>
<evidence type="ECO:0000313" key="15">
    <source>
        <dbReference type="EMBL" id="OAQ35921.1"/>
    </source>
</evidence>
<feature type="domain" description="Calponin-homology (CH)" evidence="14">
    <location>
        <begin position="777"/>
        <end position="925"/>
    </location>
</feature>
<dbReference type="InterPro" id="IPR031549">
    <property type="entry name" value="ASH"/>
</dbReference>
<dbReference type="InterPro" id="IPR027417">
    <property type="entry name" value="P-loop_NTPase"/>
</dbReference>
<dbReference type="SUPFAM" id="SSF48371">
    <property type="entry name" value="ARM repeat"/>
    <property type="match status" value="1"/>
</dbReference>
<dbReference type="SUPFAM" id="SSF52540">
    <property type="entry name" value="P-loop containing nucleoside triphosphate hydrolases"/>
    <property type="match status" value="3"/>
</dbReference>
<dbReference type="PANTHER" id="PTHR22706:SF1">
    <property type="entry name" value="ASSEMBLY FACTOR FOR SPINDLE MICROTUBULES"/>
    <property type="match status" value="1"/>
</dbReference>
<name>A0A197KGX9_9FUNG</name>
<feature type="domain" description="Calponin-homology (CH)" evidence="14">
    <location>
        <begin position="615"/>
        <end position="737"/>
    </location>
</feature>
<evidence type="ECO:0000256" key="1">
    <source>
        <dbReference type="ARBA" id="ARBA00004123"/>
    </source>
</evidence>
<dbReference type="InterPro" id="IPR036872">
    <property type="entry name" value="CH_dom_sf"/>
</dbReference>
<dbReference type="STRING" id="1314771.A0A197KGX9"/>
<dbReference type="GO" id="GO:0051301">
    <property type="term" value="P:cell division"/>
    <property type="evidence" value="ECO:0007669"/>
    <property type="project" value="UniProtKB-KW"/>
</dbReference>
<dbReference type="GO" id="GO:0005737">
    <property type="term" value="C:cytoplasm"/>
    <property type="evidence" value="ECO:0007669"/>
    <property type="project" value="UniProtKB-SubCell"/>
</dbReference>
<organism evidence="15 16">
    <name type="scientific">Linnemannia elongata AG-77</name>
    <dbReference type="NCBI Taxonomy" id="1314771"/>
    <lineage>
        <taxon>Eukaryota</taxon>
        <taxon>Fungi</taxon>
        <taxon>Fungi incertae sedis</taxon>
        <taxon>Mucoromycota</taxon>
        <taxon>Mortierellomycotina</taxon>
        <taxon>Mortierellomycetes</taxon>
        <taxon>Mortierellales</taxon>
        <taxon>Mortierellaceae</taxon>
        <taxon>Linnemannia</taxon>
    </lineage>
</organism>
<protein>
    <recommendedName>
        <fullName evidence="14">Calponin-homology (CH) domain-containing protein</fullName>
    </recommendedName>
</protein>
<dbReference type="EMBL" id="KV442013">
    <property type="protein sequence ID" value="OAQ35921.1"/>
    <property type="molecule type" value="Genomic_DNA"/>
</dbReference>
<dbReference type="Proteomes" id="UP000078512">
    <property type="component" value="Unassembled WGS sequence"/>
</dbReference>
<evidence type="ECO:0000256" key="10">
    <source>
        <dbReference type="ARBA" id="ARBA00023242"/>
    </source>
</evidence>
<dbReference type="Pfam" id="PF15780">
    <property type="entry name" value="ASH"/>
    <property type="match status" value="1"/>
</dbReference>
<keyword evidence="9 12" id="KW-0175">Coiled coil</keyword>
<dbReference type="InterPro" id="IPR013783">
    <property type="entry name" value="Ig-like_fold"/>
</dbReference>
<dbReference type="InterPro" id="IPR051185">
    <property type="entry name" value="ASPM"/>
</dbReference>
<dbReference type="GO" id="GO:0005634">
    <property type="term" value="C:nucleus"/>
    <property type="evidence" value="ECO:0007669"/>
    <property type="project" value="UniProtKB-SubCell"/>
</dbReference>
<dbReference type="CDD" id="cd21223">
    <property type="entry name" value="CH_ASPM_rpt1"/>
    <property type="match status" value="1"/>
</dbReference>
<feature type="region of interest" description="Disordered" evidence="13">
    <location>
        <begin position="83"/>
        <end position="121"/>
    </location>
</feature>
<sequence length="1956" mass="225992">MRTFVAPGNGWAMLKESNDREKHEQRQTPLSFSPTLPLINHTLLVADIGPLGRNTSQRATLYPLRQSSAEDQDFRLMASRGIMRPPSAPLHQQQSQQQQQQQQRREGHNIPIGTNNENVFKNPSLLGLPSSIKRKPSHTELNPNAKVHLRRQSNTENNNHNNTNGGATTNATTATITSNGTTTPTVLGTRPLSSLDHDANTAALPTLILAPFEPSPWLEFGKVVVGSKKTVSMMVENPGKVTERLSLDPGCKMEEKGFNIIQLDPLHTAGTGARASTVDPLSLGPRSKMELTISWTPLVAGSVRASALLRTSNGRCMVNLRGTGDVPIPEYQSLGSSTRKIMSASTRSVKDLGASVFQPKSSALKQSMMRHSVARTALPNTPPAPGGYSTLPYVTSNEMYDEKWIDKQERSFSQWLNHEFHVTVDSFSPKDPSSWSYYSHKFEYEHTRAAAFKIYQSDSFRIVLRKVEESIARDRLQLRADCNFAGDVATRREVIDLFFSFDIRWLVLGLETITGKATAINPNFDRPTISGFINKAIFHDKQIEAELEPDRVLSNRPKFYQTMNRLILKRIFMLILFLDKAKTARLIPSDPCLFNKDSDIKACRTLLLTISKNYLMGEGDIIRHLVFMGYSVIHNQAPLDEFDFTVKNLAVDLRDGVRLCRLIDLHCPELSLSQKMKFPTLSKAHMQQNVNLALSALVTQGISLEGTRGGVVTPRDIVEGHREKTFGLLWKLILNWKVAVLVDLSVLEAEIAALKAEYRRIYGVDQPDRVDTVYFTSDQLSALLRWCQAIGAFYNLSIDNFTTSFADGRGFGALLSYYHPTLLDMTEMKDSARFLSEYKQGMHQPELEITGGADGKAWFIDTKDVKDPITQSKEMDRFNYRLLHTKVQALGGVPITLRHADMSNVGVPDEKAVILFVTYLCARLMHLNKDIRAAKTIQRIWRKKHYGRKEETRIGATIVIQKHIRRYLSGRHVHKIKEQKSDAALLIQTGCRAYLAQTRAIQKMETVMTLQTQCRAFLARKQFLEMQWAALTVQRYYRGHATRQHYAPIFEEYRSSRAIQAQARGYLVRKQFLLLRIAAEIVQSRRRALVEGRRVRQLYIEIVSASVVIQRKWRATVAGRAVRQQFVQLRSWAVALQAQVRSKLERHAFLEKQWAAVIIQRQWRERALARNQRLRYQELRWAARTIQAGWRAALARRDAQYKYQTLQWTVLQIQTTYRAKVVQFQYHQLRAAAIVVQRRRRALVEGREQEYRFLQIRAAVRVIQYRRRALLQGRQTRQEYQELRSTFIRFQAAIRGHLLRQRLIKVMQENQAAMTIQAAWRGHVQRMAYLRMKAASIVIQQKWRAVQHRRREQHMYAEYQWAAIITQRWWRACKAGQETRLQYRKLREASIAVQSIYRGQAARREALGLQTIVRVQTMVRARFAQWQYERLRLAALVVQTRWRARQSGVEQRIVYETMVHASILIQRKWRAVLKGRQVRQTYQATRALIVATQSHARGALVRKQYQDMRWAAVTIQRMWRARVQGQEQRRVYLEQWKAARTIQTTWKAVQLGRQHRHAYLDLRWASVVMQRAWRDVVQTRAMNKKIAAERQAAALLIQTGARGFLTRKRIIAHLEDRERIMSRWVEVSSASFAVIRIQRTWRSYKVRKMEELYTFAAIKIQRWWRDRQEQYTIGVLNQLTLQMQTQIRGVLARRRALRRMDAIVKMQSWWRGHVVRQDCTAKIKAARKRIEHANATAEEHMKLGNRTTMALDILLSSGQLSAVLKACYHLDVVTRLSKNSCLRLVEHNVVNIIFQLIKSCNRSQPHMEVLKHSLNILENLSWDRDTTGSVFWAPDGLEILVDTAQSYRENDMVFDSTLTIMLIHLDHEFLTQRQIQQQIQPDMDGYLRRRRVFKAMANESKKLRGILTVMERKLERETRGKPPLTAARMRQLPQNSPLRALVTSVNKLRRIGELVF</sequence>
<dbReference type="InterPro" id="IPR000048">
    <property type="entry name" value="IQ_motif_EF-hand-BS"/>
</dbReference>
<comment type="subcellular location">
    <subcellularLocation>
        <location evidence="2">Cytoplasm</location>
    </subcellularLocation>
    <subcellularLocation>
        <location evidence="1">Nucleus</location>
    </subcellularLocation>
</comment>
<gene>
    <name evidence="15" type="ORF">K457DRAFT_151367</name>
</gene>
<feature type="coiled-coil region" evidence="12">
    <location>
        <begin position="1716"/>
        <end position="1743"/>
    </location>
</feature>